<evidence type="ECO:0000313" key="2">
    <source>
        <dbReference type="Proteomes" id="UP000714618"/>
    </source>
</evidence>
<evidence type="ECO:0000313" key="1">
    <source>
        <dbReference type="EMBL" id="CAD0090640.1"/>
    </source>
</evidence>
<dbReference type="Gene3D" id="3.40.50.2000">
    <property type="entry name" value="Glycogen Phosphorylase B"/>
    <property type="match status" value="1"/>
</dbReference>
<name>A0A9N8JPG8_9PEZI</name>
<reference evidence="1" key="1">
    <citation type="submission" date="2020-06" db="EMBL/GenBank/DDBJ databases">
        <authorList>
            <person name="Onetto C."/>
        </authorList>
    </citation>
    <scope>NUCLEOTIDE SEQUENCE</scope>
</reference>
<evidence type="ECO:0008006" key="3">
    <source>
        <dbReference type="Google" id="ProtNLM"/>
    </source>
</evidence>
<organism evidence="1 2">
    <name type="scientific">Aureobasidium mustum</name>
    <dbReference type="NCBI Taxonomy" id="2773714"/>
    <lineage>
        <taxon>Eukaryota</taxon>
        <taxon>Fungi</taxon>
        <taxon>Dikarya</taxon>
        <taxon>Ascomycota</taxon>
        <taxon>Pezizomycotina</taxon>
        <taxon>Dothideomycetes</taxon>
        <taxon>Dothideomycetidae</taxon>
        <taxon>Dothideales</taxon>
        <taxon>Saccotheciaceae</taxon>
        <taxon>Aureobasidium</taxon>
    </lineage>
</organism>
<protein>
    <recommendedName>
        <fullName evidence="3">UDP-glucoronosyl and UDP-glucosyl transferase family protein</fullName>
    </recommendedName>
</protein>
<dbReference type="EMBL" id="CAIJEO010000004">
    <property type="protein sequence ID" value="CAD0090640.1"/>
    <property type="molecule type" value="Genomic_DNA"/>
</dbReference>
<comment type="caution">
    <text evidence="1">The sequence shown here is derived from an EMBL/GenBank/DDBJ whole genome shotgun (WGS) entry which is preliminary data.</text>
</comment>
<dbReference type="OrthoDB" id="5835829at2759"/>
<accession>A0A9N8JPG8</accession>
<keyword evidence="2" id="KW-1185">Reference proteome</keyword>
<sequence length="154" mass="17057">MFEGFGDAHILLPSTPAIDYDFFVPPHVTPCGPIIQPHVPLVETDPMLHAWLHLGPTVLINFGSHIVVDRCLATEFALGIKTLLDRRPDVQILWKLKTNVNLGDALSVIAHEIKEKRVWIEPWLPAQPIAILTAGNVVCMVHHGGSNSYHEAIL</sequence>
<gene>
    <name evidence="1" type="ORF">AWRI4233_LOCUS2800</name>
</gene>
<proteinExistence type="predicted"/>
<dbReference type="AlphaFoldDB" id="A0A9N8JPG8"/>
<dbReference type="SUPFAM" id="SSF53756">
    <property type="entry name" value="UDP-Glycosyltransferase/glycogen phosphorylase"/>
    <property type="match status" value="1"/>
</dbReference>
<dbReference type="Proteomes" id="UP000714618">
    <property type="component" value="Unassembled WGS sequence"/>
</dbReference>